<name>A0A853C9F1_9ACTN</name>
<feature type="transmembrane region" description="Helical" evidence="1">
    <location>
        <begin position="194"/>
        <end position="213"/>
    </location>
</feature>
<dbReference type="PANTHER" id="PTHR36832">
    <property type="entry name" value="SLR1174 PROTEIN-RELATED"/>
    <property type="match status" value="1"/>
</dbReference>
<keyword evidence="1" id="KW-0472">Membrane</keyword>
<dbReference type="Pfam" id="PF06182">
    <property type="entry name" value="ABC2_membrane_6"/>
    <property type="match status" value="1"/>
</dbReference>
<evidence type="ECO:0000313" key="3">
    <source>
        <dbReference type="Proteomes" id="UP000541969"/>
    </source>
</evidence>
<dbReference type="InterPro" id="IPR010390">
    <property type="entry name" value="ABC-2_transporter-like"/>
</dbReference>
<sequence>MTGLLGFYRVVAATAVQAQFQYRTANYLYMVGMVAEPIVYLVVWQTVARAQGGAVEGITTGQFAAYYIVWTLVRNMNIVFTPYGWEERIQQGELSGQLVRPVHPIHYDLAYFAGWKVVVIVLWLPIAVVLSLLFRPTFDVSWLEGVVFFLAIWGAYLIRSLLLWVLGMVTFWTTRVGALYQLYFTAELLLSGRLLPLALLPAWAATVANFSPFPSTFGYPIDVLAGDLSTSELFTGLLQQAVWIAVGAVLVAVVWRAGIKRFSSVGG</sequence>
<comment type="caution">
    <text evidence="2">The sequence shown here is derived from an EMBL/GenBank/DDBJ whole genome shotgun (WGS) entry which is preliminary data.</text>
</comment>
<feature type="transmembrane region" description="Helical" evidence="1">
    <location>
        <begin position="146"/>
        <end position="173"/>
    </location>
</feature>
<feature type="transmembrane region" description="Helical" evidence="1">
    <location>
        <begin position="233"/>
        <end position="255"/>
    </location>
</feature>
<keyword evidence="1" id="KW-0812">Transmembrane</keyword>
<evidence type="ECO:0000313" key="2">
    <source>
        <dbReference type="EMBL" id="NYJ03809.1"/>
    </source>
</evidence>
<gene>
    <name evidence="2" type="ORF">GGQ55_000087</name>
</gene>
<reference evidence="2 3" key="1">
    <citation type="submission" date="2020-07" db="EMBL/GenBank/DDBJ databases">
        <title>Sequencing the genomes of 1000 actinobacteria strains.</title>
        <authorList>
            <person name="Klenk H.-P."/>
        </authorList>
    </citation>
    <scope>NUCLEOTIDE SEQUENCE [LARGE SCALE GENOMIC DNA]</scope>
    <source>
        <strain evidence="2 3">DSM 104001</strain>
    </source>
</reference>
<dbReference type="EMBL" id="JACBZT010000001">
    <property type="protein sequence ID" value="NYJ03809.1"/>
    <property type="molecule type" value="Genomic_DNA"/>
</dbReference>
<protein>
    <submittedName>
        <fullName evidence="2">ABC-2 type transport system permease protein</fullName>
    </submittedName>
</protein>
<accession>A0A853C9F1</accession>
<dbReference type="Proteomes" id="UP000541969">
    <property type="component" value="Unassembled WGS sequence"/>
</dbReference>
<dbReference type="RefSeq" id="WP_179714601.1">
    <property type="nucleotide sequence ID" value="NZ_JACBZT010000001.1"/>
</dbReference>
<keyword evidence="1" id="KW-1133">Transmembrane helix</keyword>
<feature type="transmembrane region" description="Helical" evidence="1">
    <location>
        <begin position="109"/>
        <end position="134"/>
    </location>
</feature>
<evidence type="ECO:0000256" key="1">
    <source>
        <dbReference type="SAM" id="Phobius"/>
    </source>
</evidence>
<keyword evidence="3" id="KW-1185">Reference proteome</keyword>
<dbReference type="AlphaFoldDB" id="A0A853C9F1"/>
<dbReference type="PANTHER" id="PTHR36832:SF1">
    <property type="entry name" value="SLR1174 PROTEIN"/>
    <property type="match status" value="1"/>
</dbReference>
<organism evidence="2 3">
    <name type="scientific">Petropleomorpha daqingensis</name>
    <dbReference type="NCBI Taxonomy" id="2026353"/>
    <lineage>
        <taxon>Bacteria</taxon>
        <taxon>Bacillati</taxon>
        <taxon>Actinomycetota</taxon>
        <taxon>Actinomycetes</taxon>
        <taxon>Geodermatophilales</taxon>
        <taxon>Geodermatophilaceae</taxon>
        <taxon>Petropleomorpha</taxon>
    </lineage>
</organism>
<feature type="transmembrane region" description="Helical" evidence="1">
    <location>
        <begin position="28"/>
        <end position="47"/>
    </location>
</feature>
<proteinExistence type="predicted"/>